<evidence type="ECO:0000313" key="2">
    <source>
        <dbReference type="Proteomes" id="UP000499080"/>
    </source>
</evidence>
<dbReference type="AlphaFoldDB" id="A0A4Y2QC51"/>
<organism evidence="1 2">
    <name type="scientific">Araneus ventricosus</name>
    <name type="common">Orbweaver spider</name>
    <name type="synonym">Epeira ventricosa</name>
    <dbReference type="NCBI Taxonomy" id="182803"/>
    <lineage>
        <taxon>Eukaryota</taxon>
        <taxon>Metazoa</taxon>
        <taxon>Ecdysozoa</taxon>
        <taxon>Arthropoda</taxon>
        <taxon>Chelicerata</taxon>
        <taxon>Arachnida</taxon>
        <taxon>Araneae</taxon>
        <taxon>Araneomorphae</taxon>
        <taxon>Entelegynae</taxon>
        <taxon>Araneoidea</taxon>
        <taxon>Araneidae</taxon>
        <taxon>Araneus</taxon>
    </lineage>
</organism>
<feature type="non-terminal residue" evidence="1">
    <location>
        <position position="1"/>
    </location>
</feature>
<keyword evidence="2" id="KW-1185">Reference proteome</keyword>
<protein>
    <submittedName>
        <fullName evidence="1">Uncharacterized protein</fullName>
    </submittedName>
</protein>
<gene>
    <name evidence="1" type="ORF">AVEN_74454_1</name>
</gene>
<dbReference type="EMBL" id="BGPR01220325">
    <property type="protein sequence ID" value="GBN61054.1"/>
    <property type="molecule type" value="Genomic_DNA"/>
</dbReference>
<evidence type="ECO:0000313" key="1">
    <source>
        <dbReference type="EMBL" id="GBN61054.1"/>
    </source>
</evidence>
<dbReference type="Proteomes" id="UP000499080">
    <property type="component" value="Unassembled WGS sequence"/>
</dbReference>
<comment type="caution">
    <text evidence="1">The sequence shown here is derived from an EMBL/GenBank/DDBJ whole genome shotgun (WGS) entry which is preliminary data.</text>
</comment>
<proteinExistence type="predicted"/>
<sequence length="167" mass="19325">DQKRQWGHNKVIQKLRTIVPHLQQSIAKFTTSDHLDNIVEKLQLEIFKACEVTYKIKKVKTAFNIRWWIKSKESKKKEIQAFNRRLHKTEGDEKQRFEIGFSERNAQLKKAAEKLKGTRSGTSALEAQTLSGCHTKPSSRLDILQQISSNFSITQLKEIIVPLHCLS</sequence>
<name>A0A4Y2QC51_ARAVE</name>
<accession>A0A4Y2QC51</accession>
<reference evidence="1 2" key="1">
    <citation type="journal article" date="2019" name="Sci. Rep.">
        <title>Orb-weaving spider Araneus ventricosus genome elucidates the spidroin gene catalogue.</title>
        <authorList>
            <person name="Kono N."/>
            <person name="Nakamura H."/>
            <person name="Ohtoshi R."/>
            <person name="Moran D.A.P."/>
            <person name="Shinohara A."/>
            <person name="Yoshida Y."/>
            <person name="Fujiwara M."/>
            <person name="Mori M."/>
            <person name="Tomita M."/>
            <person name="Arakawa K."/>
        </authorList>
    </citation>
    <scope>NUCLEOTIDE SEQUENCE [LARGE SCALE GENOMIC DNA]</scope>
</reference>